<gene>
    <name evidence="2" type="ORF">UV74_C0013G0377</name>
</gene>
<feature type="transmembrane region" description="Helical" evidence="1">
    <location>
        <begin position="69"/>
        <end position="89"/>
    </location>
</feature>
<dbReference type="Proteomes" id="UP000034090">
    <property type="component" value="Unassembled WGS sequence"/>
</dbReference>
<keyword evidence="1" id="KW-0812">Transmembrane</keyword>
<dbReference type="AlphaFoldDB" id="A0A0G1DHB7"/>
<feature type="transmembrane region" description="Helical" evidence="1">
    <location>
        <begin position="155"/>
        <end position="180"/>
    </location>
</feature>
<keyword evidence="1" id="KW-1133">Transmembrane helix</keyword>
<feature type="transmembrane region" description="Helical" evidence="1">
    <location>
        <begin position="320"/>
        <end position="337"/>
    </location>
</feature>
<organism evidence="2 3">
    <name type="scientific">Candidatus Woesebacteria bacterium GW2011_GWB1_43_14</name>
    <dbReference type="NCBI Taxonomy" id="1618578"/>
    <lineage>
        <taxon>Bacteria</taxon>
        <taxon>Candidatus Woeseibacteriota</taxon>
    </lineage>
</organism>
<accession>A0A0G1DHB7</accession>
<dbReference type="STRING" id="1618578.UV74_C0013G0377"/>
<evidence type="ECO:0000313" key="3">
    <source>
        <dbReference type="Proteomes" id="UP000034090"/>
    </source>
</evidence>
<sequence>MSRYFQGLNNIKKIILIALCLRLFLVPWSYHSDLTTNEIWGIYAQEFGLRGFYDWLNFGNYARPDYPPLAMLLFLVLRWFYLLIFEVFWKLNINFDAFPSDFITWFDVYGYRSILKLPGIFADVGIGLAIYYWIKKIKNIKTAKYSMGLYLFNPVTIYLSGSWGQLDSAVSLFGLLAVVFAMQKKFLFSLISIFISVMIKATFIPLVPILIILSIKNKISPKTVFRLIIVLVALLWILGSLFIDSHYLSWIVNMYVNKILPGAVTLPFINLNSFNFWGLVLGLERIAVTNTYLGITLGRIAWIIGGGVVILIIRKFIFNAETFMTIIMLYFSIFMFFPRVHERYLFPIFVFFPLVLVNKPKLRKLYTILSLVFLVNLYHWWWFPEVKALTIFFDYELTERFFSFLNLVIFVKFLRIYYEEA</sequence>
<keyword evidence="1" id="KW-0472">Membrane</keyword>
<feature type="transmembrane region" description="Helical" evidence="1">
    <location>
        <begin position="109"/>
        <end position="134"/>
    </location>
</feature>
<dbReference type="EMBL" id="LCFQ01000013">
    <property type="protein sequence ID" value="KKS97255.1"/>
    <property type="molecule type" value="Genomic_DNA"/>
</dbReference>
<feature type="transmembrane region" description="Helical" evidence="1">
    <location>
        <begin position="186"/>
        <end position="212"/>
    </location>
</feature>
<reference evidence="2 3" key="1">
    <citation type="journal article" date="2015" name="Nature">
        <title>rRNA introns, odd ribosomes, and small enigmatic genomes across a large radiation of phyla.</title>
        <authorList>
            <person name="Brown C.T."/>
            <person name="Hug L.A."/>
            <person name="Thomas B.C."/>
            <person name="Sharon I."/>
            <person name="Castelle C.J."/>
            <person name="Singh A."/>
            <person name="Wilkins M.J."/>
            <person name="Williams K.H."/>
            <person name="Banfield J.F."/>
        </authorList>
    </citation>
    <scope>NUCLEOTIDE SEQUENCE [LARGE SCALE GENOMIC DNA]</scope>
</reference>
<evidence type="ECO:0000313" key="2">
    <source>
        <dbReference type="EMBL" id="KKS97255.1"/>
    </source>
</evidence>
<protein>
    <recommendedName>
        <fullName evidence="4">Mannosyltransferase</fullName>
    </recommendedName>
</protein>
<evidence type="ECO:0000256" key="1">
    <source>
        <dbReference type="SAM" id="Phobius"/>
    </source>
</evidence>
<feature type="transmembrane region" description="Helical" evidence="1">
    <location>
        <begin position="292"/>
        <end position="313"/>
    </location>
</feature>
<feature type="transmembrane region" description="Helical" evidence="1">
    <location>
        <begin position="365"/>
        <end position="381"/>
    </location>
</feature>
<feature type="transmembrane region" description="Helical" evidence="1">
    <location>
        <begin position="401"/>
        <end position="418"/>
    </location>
</feature>
<name>A0A0G1DHB7_9BACT</name>
<evidence type="ECO:0008006" key="4">
    <source>
        <dbReference type="Google" id="ProtNLM"/>
    </source>
</evidence>
<feature type="transmembrane region" description="Helical" evidence="1">
    <location>
        <begin position="224"/>
        <end position="243"/>
    </location>
</feature>
<comment type="caution">
    <text evidence="2">The sequence shown here is derived from an EMBL/GenBank/DDBJ whole genome shotgun (WGS) entry which is preliminary data.</text>
</comment>
<proteinExistence type="predicted"/>
<feature type="transmembrane region" description="Helical" evidence="1">
    <location>
        <begin position="343"/>
        <end position="358"/>
    </location>
</feature>